<dbReference type="GO" id="GO:0000492">
    <property type="term" value="P:box C/D snoRNP assembly"/>
    <property type="evidence" value="ECO:0007669"/>
    <property type="project" value="InterPro"/>
</dbReference>
<name>A0A1X6N155_9APHY</name>
<proteinExistence type="predicted"/>
<dbReference type="RefSeq" id="XP_024339149.1">
    <property type="nucleotide sequence ID" value="XM_024482044.1"/>
</dbReference>
<evidence type="ECO:0000256" key="1">
    <source>
        <dbReference type="SAM" id="MobiDB-lite"/>
    </source>
</evidence>
<feature type="region of interest" description="Disordered" evidence="1">
    <location>
        <begin position="1"/>
        <end position="67"/>
    </location>
</feature>
<dbReference type="STRING" id="670580.A0A1X6N155"/>
<evidence type="ECO:0000313" key="2">
    <source>
        <dbReference type="EMBL" id="OSX62355.1"/>
    </source>
</evidence>
<feature type="compositionally biased region" description="Acidic residues" evidence="1">
    <location>
        <begin position="154"/>
        <end position="164"/>
    </location>
</feature>
<dbReference type="EMBL" id="KZ110597">
    <property type="protein sequence ID" value="OSX62355.1"/>
    <property type="molecule type" value="Genomic_DNA"/>
</dbReference>
<keyword evidence="3" id="KW-1185">Reference proteome</keyword>
<dbReference type="PANTHER" id="PTHR28674:SF1">
    <property type="entry name" value="NOP PROTEIN CHAPERONE 1"/>
    <property type="match status" value="1"/>
</dbReference>
<feature type="compositionally biased region" description="Low complexity" evidence="1">
    <location>
        <begin position="165"/>
        <end position="176"/>
    </location>
</feature>
<reference evidence="2 3" key="1">
    <citation type="submission" date="2017-04" db="EMBL/GenBank/DDBJ databases">
        <title>Genome Sequence of the Model Brown-Rot Fungus Postia placenta SB12.</title>
        <authorList>
            <consortium name="DOE Joint Genome Institute"/>
            <person name="Gaskell J."/>
            <person name="Kersten P."/>
            <person name="Larrondo L.F."/>
            <person name="Canessa P."/>
            <person name="Martinez D."/>
            <person name="Hibbett D."/>
            <person name="Schmoll M."/>
            <person name="Kubicek C.P."/>
            <person name="Martinez A.T."/>
            <person name="Yadav J."/>
            <person name="Master E."/>
            <person name="Magnuson J.K."/>
            <person name="James T."/>
            <person name="Yaver D."/>
            <person name="Berka R."/>
            <person name="Labutti K."/>
            <person name="Lipzen A."/>
            <person name="Aerts A."/>
            <person name="Barry K."/>
            <person name="Henrissat B."/>
            <person name="Blanchette R."/>
            <person name="Grigoriev I."/>
            <person name="Cullen D."/>
        </authorList>
    </citation>
    <scope>NUCLEOTIDE SEQUENCE [LARGE SCALE GENOMIC DNA]</scope>
    <source>
        <strain evidence="2 3">MAD-698-R-SB12</strain>
    </source>
</reference>
<dbReference type="Pfam" id="PF15370">
    <property type="entry name" value="NOPCHAP1"/>
    <property type="match status" value="1"/>
</dbReference>
<dbReference type="GO" id="GO:0062064">
    <property type="term" value="F:box C/D methylation guide snoRNP complex binding"/>
    <property type="evidence" value="ECO:0007669"/>
    <property type="project" value="TreeGrafter"/>
</dbReference>
<sequence length="217" mass="23586">MAPNDASTGKPRSVEVLEVEDDDQRQQRMSDIFRRLNSPSQPLPGDTPTLPVLPRRDDGSLPAEPSTDLLSRVQAFLPQLAASNADLLRRAQEDPSSVDIENTADVERIIEMNLGLGVFEQRAPAPSTTPYDADLREDDADATRQSSSDHSDTDSSDSDSETESSDSTSNSNSNSDSDADASMDDESSPKRPIKPLPRGKSSRPEIVILDGDRQPTH</sequence>
<dbReference type="GeneID" id="36326994"/>
<gene>
    <name evidence="2" type="ORF">POSPLADRAFT_1066140</name>
</gene>
<feature type="region of interest" description="Disordered" evidence="1">
    <location>
        <begin position="120"/>
        <end position="217"/>
    </location>
</feature>
<dbReference type="OrthoDB" id="1112980at2759"/>
<dbReference type="Proteomes" id="UP000194127">
    <property type="component" value="Unassembled WGS sequence"/>
</dbReference>
<feature type="compositionally biased region" description="Basic and acidic residues" evidence="1">
    <location>
        <begin position="24"/>
        <end position="34"/>
    </location>
</feature>
<evidence type="ECO:0000313" key="3">
    <source>
        <dbReference type="Proteomes" id="UP000194127"/>
    </source>
</evidence>
<dbReference type="AlphaFoldDB" id="A0A1X6N155"/>
<organism evidence="2 3">
    <name type="scientific">Postia placenta MAD-698-R-SB12</name>
    <dbReference type="NCBI Taxonomy" id="670580"/>
    <lineage>
        <taxon>Eukaryota</taxon>
        <taxon>Fungi</taxon>
        <taxon>Dikarya</taxon>
        <taxon>Basidiomycota</taxon>
        <taxon>Agaricomycotina</taxon>
        <taxon>Agaricomycetes</taxon>
        <taxon>Polyporales</taxon>
        <taxon>Adustoporiaceae</taxon>
        <taxon>Rhodonia</taxon>
    </lineage>
</organism>
<dbReference type="PANTHER" id="PTHR28674">
    <property type="entry name" value="SIMILAR TO DNA SEGMENT, CHR 10, WAYNE STATE UNIVERSITY 102,-EXPRESSED"/>
    <property type="match status" value="1"/>
</dbReference>
<feature type="compositionally biased region" description="Acidic residues" evidence="1">
    <location>
        <begin position="177"/>
        <end position="186"/>
    </location>
</feature>
<dbReference type="InterPro" id="IPR027921">
    <property type="entry name" value="NOPCHAP1"/>
</dbReference>
<accession>A0A1X6N155</accession>
<protein>
    <submittedName>
        <fullName evidence="2">Uncharacterized protein</fullName>
    </submittedName>
</protein>